<keyword evidence="3" id="KW-0732">Signal</keyword>
<dbReference type="PANTHER" id="PTHR43918:SF4">
    <property type="entry name" value="CARBOXYLIC ESTER HYDROLASE"/>
    <property type="match status" value="1"/>
</dbReference>
<dbReference type="Gene3D" id="3.40.50.1820">
    <property type="entry name" value="alpha/beta hydrolase"/>
    <property type="match status" value="1"/>
</dbReference>
<proteinExistence type="inferred from homology"/>
<dbReference type="InterPro" id="IPR019826">
    <property type="entry name" value="Carboxylesterase_B_AS"/>
</dbReference>
<dbReference type="Proteomes" id="UP000799423">
    <property type="component" value="Unassembled WGS sequence"/>
</dbReference>
<dbReference type="PROSITE" id="PS00122">
    <property type="entry name" value="CARBOXYLESTERASE_B_1"/>
    <property type="match status" value="1"/>
</dbReference>
<dbReference type="PANTHER" id="PTHR43918">
    <property type="entry name" value="ACETYLCHOLINESTERASE"/>
    <property type="match status" value="1"/>
</dbReference>
<evidence type="ECO:0000256" key="2">
    <source>
        <dbReference type="ARBA" id="ARBA00022801"/>
    </source>
</evidence>
<reference evidence="5" key="1">
    <citation type="submission" date="2020-01" db="EMBL/GenBank/DDBJ databases">
        <authorList>
            <consortium name="DOE Joint Genome Institute"/>
            <person name="Haridas S."/>
            <person name="Albert R."/>
            <person name="Binder M."/>
            <person name="Bloem J."/>
            <person name="Labutti K."/>
            <person name="Salamov A."/>
            <person name="Andreopoulos B."/>
            <person name="Baker S.E."/>
            <person name="Barry K."/>
            <person name="Bills G."/>
            <person name="Bluhm B.H."/>
            <person name="Cannon C."/>
            <person name="Castanera R."/>
            <person name="Culley D.E."/>
            <person name="Daum C."/>
            <person name="Ezra D."/>
            <person name="Gonzalez J.B."/>
            <person name="Henrissat B."/>
            <person name="Kuo A."/>
            <person name="Liang C."/>
            <person name="Lipzen A."/>
            <person name="Lutzoni F."/>
            <person name="Magnuson J."/>
            <person name="Mondo S."/>
            <person name="Nolan M."/>
            <person name="Ohm R."/>
            <person name="Pangilinan J."/>
            <person name="Park H.-J."/>
            <person name="Ramirez L."/>
            <person name="Alfaro M."/>
            <person name="Sun H."/>
            <person name="Tritt A."/>
            <person name="Yoshinaga Y."/>
            <person name="Zwiers L.-H."/>
            <person name="Turgeon B.G."/>
            <person name="Goodwin S.B."/>
            <person name="Spatafora J.W."/>
            <person name="Crous P.W."/>
            <person name="Grigoriev I.V."/>
        </authorList>
    </citation>
    <scope>NUCLEOTIDE SEQUENCE</scope>
    <source>
        <strain evidence="5">IPT5</strain>
    </source>
</reference>
<evidence type="ECO:0000259" key="4">
    <source>
        <dbReference type="Pfam" id="PF00135"/>
    </source>
</evidence>
<keyword evidence="2 3" id="KW-0378">Hydrolase</keyword>
<dbReference type="AlphaFoldDB" id="A0A6A7BBD7"/>
<dbReference type="EC" id="3.1.1.-" evidence="3"/>
<dbReference type="SUPFAM" id="SSF53474">
    <property type="entry name" value="alpha/beta-Hydrolases"/>
    <property type="match status" value="1"/>
</dbReference>
<evidence type="ECO:0000313" key="6">
    <source>
        <dbReference type="Proteomes" id="UP000799423"/>
    </source>
</evidence>
<dbReference type="InterPro" id="IPR002018">
    <property type="entry name" value="CarbesteraseB"/>
</dbReference>
<comment type="similarity">
    <text evidence="1 3">Belongs to the type-B carboxylesterase/lipase family.</text>
</comment>
<accession>A0A6A7BBD7</accession>
<evidence type="ECO:0000313" key="5">
    <source>
        <dbReference type="EMBL" id="KAF2852057.1"/>
    </source>
</evidence>
<evidence type="ECO:0000256" key="3">
    <source>
        <dbReference type="RuleBase" id="RU361235"/>
    </source>
</evidence>
<protein>
    <recommendedName>
        <fullName evidence="3">Carboxylic ester hydrolase</fullName>
        <ecNumber evidence="3">3.1.1.-</ecNumber>
    </recommendedName>
</protein>
<sequence length="571" mass="61331">MFLPSPKSLSTPILLTSLLLLTTPTHATAPTVTIDTGPLLGTTTLLPTALSPINLFLGIPFAASPPQRFAPPQPPPKHEKPINATRWKPACLQQFRYPLARALFTRSVYDDPPPGAGESEDCLYLNVYAPAAVGGEASVGERGKGRAVLFWIYGGSLQFGHAGHPWYDGSSFASYEDVVVVTTNYRTNVFGFPASPELPLTERNLGFLDQRFALDWVQRNIHAFGGDPDKVTLFGESAGAFSIDSLLTSFPKNSTPPFRAAILQSGQYSYRPVPTTSSVPAWDNLTASLGCPGSYSSNLTCVRAANGTTIQNIINVKSLIFDPVPDNVTLVTNPAARRLSGNIANIPVLGGTNAQEGRVFQVNQTNVTEFLQTTFNTTYPSLIPSLSAAYALNTTGLTNGYDITSQIFTDFIFQCPAALWTNATASLGIPTWRYYFNASFTNTQAYPNLGAYHFSEIPIVFRTYDPANSTTQEYALAQFMQSTWSRFAKNPRAGPGWNAVGSGKSGLVLQGGGELGVGGVYLDGDAGVENGGVGLRLWRSLGLILGVGCIGRCLRILLGGRVCRGQSSWIV</sequence>
<feature type="signal peptide" evidence="3">
    <location>
        <begin position="1"/>
        <end position="27"/>
    </location>
</feature>
<feature type="domain" description="Carboxylesterase type B" evidence="4">
    <location>
        <begin position="29"/>
        <end position="491"/>
    </location>
</feature>
<dbReference type="InterPro" id="IPR019819">
    <property type="entry name" value="Carboxylesterase_B_CS"/>
</dbReference>
<gene>
    <name evidence="5" type="ORF">T440DRAFT_498087</name>
</gene>
<dbReference type="InterPro" id="IPR029058">
    <property type="entry name" value="AB_hydrolase_fold"/>
</dbReference>
<dbReference type="EMBL" id="MU006300">
    <property type="protein sequence ID" value="KAF2852057.1"/>
    <property type="molecule type" value="Genomic_DNA"/>
</dbReference>
<dbReference type="PROSITE" id="PS00941">
    <property type="entry name" value="CARBOXYLESTERASE_B_2"/>
    <property type="match status" value="1"/>
</dbReference>
<dbReference type="InterPro" id="IPR050654">
    <property type="entry name" value="AChE-related_enzymes"/>
</dbReference>
<dbReference type="OrthoDB" id="408631at2759"/>
<dbReference type="GO" id="GO:0052689">
    <property type="term" value="F:carboxylic ester hydrolase activity"/>
    <property type="evidence" value="ECO:0007669"/>
    <property type="project" value="TreeGrafter"/>
</dbReference>
<evidence type="ECO:0000256" key="1">
    <source>
        <dbReference type="ARBA" id="ARBA00005964"/>
    </source>
</evidence>
<organism evidence="5 6">
    <name type="scientific">Plenodomus tracheiphilus IPT5</name>
    <dbReference type="NCBI Taxonomy" id="1408161"/>
    <lineage>
        <taxon>Eukaryota</taxon>
        <taxon>Fungi</taxon>
        <taxon>Dikarya</taxon>
        <taxon>Ascomycota</taxon>
        <taxon>Pezizomycotina</taxon>
        <taxon>Dothideomycetes</taxon>
        <taxon>Pleosporomycetidae</taxon>
        <taxon>Pleosporales</taxon>
        <taxon>Pleosporineae</taxon>
        <taxon>Leptosphaeriaceae</taxon>
        <taxon>Plenodomus</taxon>
    </lineage>
</organism>
<name>A0A6A7BBD7_9PLEO</name>
<dbReference type="Pfam" id="PF00135">
    <property type="entry name" value="COesterase"/>
    <property type="match status" value="1"/>
</dbReference>
<feature type="chain" id="PRO_5025704350" description="Carboxylic ester hydrolase" evidence="3">
    <location>
        <begin position="28"/>
        <end position="571"/>
    </location>
</feature>
<keyword evidence="6" id="KW-1185">Reference proteome</keyword>